<reference evidence="2 3" key="1">
    <citation type="journal article" date="2019" name="Sci. Rep.">
        <title>Orb-weaving spider Araneus ventricosus genome elucidates the spidroin gene catalogue.</title>
        <authorList>
            <person name="Kono N."/>
            <person name="Nakamura H."/>
            <person name="Ohtoshi R."/>
            <person name="Moran D.A.P."/>
            <person name="Shinohara A."/>
            <person name="Yoshida Y."/>
            <person name="Fujiwara M."/>
            <person name="Mori M."/>
            <person name="Tomita M."/>
            <person name="Arakawa K."/>
        </authorList>
    </citation>
    <scope>NUCLEOTIDE SEQUENCE [LARGE SCALE GENOMIC DNA]</scope>
</reference>
<accession>A0A4Y2JVV5</accession>
<name>A0A4Y2JVV5_ARAVE</name>
<proteinExistence type="predicted"/>
<organism evidence="2 3">
    <name type="scientific">Araneus ventricosus</name>
    <name type="common">Orbweaver spider</name>
    <name type="synonym">Epeira ventricosa</name>
    <dbReference type="NCBI Taxonomy" id="182803"/>
    <lineage>
        <taxon>Eukaryota</taxon>
        <taxon>Metazoa</taxon>
        <taxon>Ecdysozoa</taxon>
        <taxon>Arthropoda</taxon>
        <taxon>Chelicerata</taxon>
        <taxon>Arachnida</taxon>
        <taxon>Araneae</taxon>
        <taxon>Araneomorphae</taxon>
        <taxon>Entelegynae</taxon>
        <taxon>Araneoidea</taxon>
        <taxon>Araneidae</taxon>
        <taxon>Araneus</taxon>
    </lineage>
</organism>
<comment type="caution">
    <text evidence="2">The sequence shown here is derived from an EMBL/GenBank/DDBJ whole genome shotgun (WGS) entry which is preliminary data.</text>
</comment>
<evidence type="ECO:0000313" key="3">
    <source>
        <dbReference type="Proteomes" id="UP000499080"/>
    </source>
</evidence>
<evidence type="ECO:0000256" key="1">
    <source>
        <dbReference type="SAM" id="MobiDB-lite"/>
    </source>
</evidence>
<gene>
    <name evidence="2" type="ORF">AVEN_100409_1</name>
</gene>
<dbReference type="EMBL" id="BGPR01003946">
    <property type="protein sequence ID" value="GBM94190.1"/>
    <property type="molecule type" value="Genomic_DNA"/>
</dbReference>
<dbReference type="Proteomes" id="UP000499080">
    <property type="component" value="Unassembled WGS sequence"/>
</dbReference>
<protein>
    <submittedName>
        <fullName evidence="2">Uncharacterized protein</fullName>
    </submittedName>
</protein>
<sequence length="94" mass="10082">MKSEESVTGFHASSGAFSRAPRFPAVTPFGKEMDSAISRCPARHLCCPQKALSNISLHAKLIRLPLCAHFQYLGHSRNEANSGVAMVSGARGII</sequence>
<evidence type="ECO:0000313" key="2">
    <source>
        <dbReference type="EMBL" id="GBM94190.1"/>
    </source>
</evidence>
<dbReference type="AlphaFoldDB" id="A0A4Y2JVV5"/>
<keyword evidence="3" id="KW-1185">Reference proteome</keyword>
<feature type="region of interest" description="Disordered" evidence="1">
    <location>
        <begin position="1"/>
        <end position="22"/>
    </location>
</feature>